<dbReference type="GO" id="GO:0051287">
    <property type="term" value="F:NAD binding"/>
    <property type="evidence" value="ECO:0007669"/>
    <property type="project" value="InterPro"/>
</dbReference>
<name>A0A5D0XSN9_9MICC</name>
<dbReference type="GO" id="GO:0016618">
    <property type="term" value="F:hydroxypyruvate reductase [NAD(P)H] activity"/>
    <property type="evidence" value="ECO:0007669"/>
    <property type="project" value="TreeGrafter"/>
</dbReference>
<protein>
    <submittedName>
        <fullName evidence="4">2-hydroxyacid dehydrogenase</fullName>
    </submittedName>
</protein>
<dbReference type="EMBL" id="VSLD01000002">
    <property type="protein sequence ID" value="TYC99575.1"/>
    <property type="molecule type" value="Genomic_DNA"/>
</dbReference>
<dbReference type="GO" id="GO:0030267">
    <property type="term" value="F:glyoxylate reductase (NADPH) activity"/>
    <property type="evidence" value="ECO:0007669"/>
    <property type="project" value="TreeGrafter"/>
</dbReference>
<dbReference type="InterPro" id="IPR050223">
    <property type="entry name" value="D-isomer_2-hydroxyacid_DH"/>
</dbReference>
<dbReference type="PANTHER" id="PTHR10996">
    <property type="entry name" value="2-HYDROXYACID DEHYDROGENASE-RELATED"/>
    <property type="match status" value="1"/>
</dbReference>
<evidence type="ECO:0000256" key="2">
    <source>
        <dbReference type="ARBA" id="ARBA00023027"/>
    </source>
</evidence>
<evidence type="ECO:0000259" key="3">
    <source>
        <dbReference type="Pfam" id="PF02826"/>
    </source>
</evidence>
<keyword evidence="5" id="KW-1185">Reference proteome</keyword>
<dbReference type="PROSITE" id="PS00671">
    <property type="entry name" value="D_2_HYDROXYACID_DH_3"/>
    <property type="match status" value="1"/>
</dbReference>
<evidence type="ECO:0000313" key="5">
    <source>
        <dbReference type="Proteomes" id="UP000323410"/>
    </source>
</evidence>
<dbReference type="Pfam" id="PF02826">
    <property type="entry name" value="2-Hacid_dh_C"/>
    <property type="match status" value="1"/>
</dbReference>
<dbReference type="InterPro" id="IPR036291">
    <property type="entry name" value="NAD(P)-bd_dom_sf"/>
</dbReference>
<dbReference type="OrthoDB" id="4324715at2"/>
<evidence type="ECO:0000256" key="1">
    <source>
        <dbReference type="ARBA" id="ARBA00023002"/>
    </source>
</evidence>
<dbReference type="AlphaFoldDB" id="A0A5D0XSN9"/>
<dbReference type="CDD" id="cd12166">
    <property type="entry name" value="2-Hacid_dh_7"/>
    <property type="match status" value="1"/>
</dbReference>
<dbReference type="InterPro" id="IPR029753">
    <property type="entry name" value="D-isomer_DH_CS"/>
</dbReference>
<dbReference type="RefSeq" id="WP_148600394.1">
    <property type="nucleotide sequence ID" value="NZ_VSLD01000002.1"/>
</dbReference>
<dbReference type="InterPro" id="IPR006140">
    <property type="entry name" value="D-isomer_DH_NAD-bd"/>
</dbReference>
<keyword evidence="2" id="KW-0520">NAD</keyword>
<accession>A0A5D0XSN9</accession>
<organism evidence="4 5">
    <name type="scientific">Arthrobacter echini</name>
    <dbReference type="NCBI Taxonomy" id="1529066"/>
    <lineage>
        <taxon>Bacteria</taxon>
        <taxon>Bacillati</taxon>
        <taxon>Actinomycetota</taxon>
        <taxon>Actinomycetes</taxon>
        <taxon>Micrococcales</taxon>
        <taxon>Micrococcaceae</taxon>
        <taxon>Arthrobacter</taxon>
    </lineage>
</organism>
<proteinExistence type="predicted"/>
<sequence>MTPPEPAADHRPVRTLSVPTTELMDALADASPNVDVVFWDFQDVPDGVDPSELDAAVLPYAGDAVVLPPTHQPDLAGAFAGATGLKLVHTQSTGYDGVVDLVGPDVAIATAAGVHAAATAELAVGLALASLRGIDDAVRQQSDGVWRSARYPGLADRRVLLVGVGGIGAEIGRRLETFDTVLTRVGGTARDDHQGHVHAGTELVDLAPHHDVVIVITPLTESTHGLVGRDVLAALPDGALVVNVARGAVVDTEALTREVVSGRLRAALDVVDPEPLPAGHPLWSAPGAIITPHNGGNTAAFPPRILALLRRQISVLGEGGEPLNLVQQGPWGRRSAGRTLKPSR</sequence>
<reference evidence="4 5" key="1">
    <citation type="submission" date="2019-08" db="EMBL/GenBank/DDBJ databases">
        <title>Genone of Arthrobacter echini P9.</title>
        <authorList>
            <person name="Bowman J.P."/>
        </authorList>
    </citation>
    <scope>NUCLEOTIDE SEQUENCE [LARGE SCALE GENOMIC DNA]</scope>
    <source>
        <strain evidence="4 5">P9</strain>
    </source>
</reference>
<keyword evidence="1" id="KW-0560">Oxidoreductase</keyword>
<dbReference type="Proteomes" id="UP000323410">
    <property type="component" value="Unassembled WGS sequence"/>
</dbReference>
<evidence type="ECO:0000313" key="4">
    <source>
        <dbReference type="EMBL" id="TYC99575.1"/>
    </source>
</evidence>
<feature type="domain" description="D-isomer specific 2-hydroxyacid dehydrogenase NAD-binding" evidence="3">
    <location>
        <begin position="124"/>
        <end position="295"/>
    </location>
</feature>
<comment type="caution">
    <text evidence="4">The sequence shown here is derived from an EMBL/GenBank/DDBJ whole genome shotgun (WGS) entry which is preliminary data.</text>
</comment>
<gene>
    <name evidence="4" type="ORF">FQ377_06390</name>
</gene>
<dbReference type="GO" id="GO:0005829">
    <property type="term" value="C:cytosol"/>
    <property type="evidence" value="ECO:0007669"/>
    <property type="project" value="TreeGrafter"/>
</dbReference>
<dbReference type="SUPFAM" id="SSF51735">
    <property type="entry name" value="NAD(P)-binding Rossmann-fold domains"/>
    <property type="match status" value="1"/>
</dbReference>
<dbReference type="PANTHER" id="PTHR10996:SF178">
    <property type="entry name" value="2-HYDROXYACID DEHYDROGENASE YGL185C-RELATED"/>
    <property type="match status" value="1"/>
</dbReference>
<dbReference type="Gene3D" id="3.40.50.720">
    <property type="entry name" value="NAD(P)-binding Rossmann-like Domain"/>
    <property type="match status" value="2"/>
</dbReference>